<feature type="compositionally biased region" description="Basic residues" evidence="10">
    <location>
        <begin position="229"/>
        <end position="239"/>
    </location>
</feature>
<dbReference type="Pfam" id="PF12796">
    <property type="entry name" value="Ank_2"/>
    <property type="match status" value="2"/>
</dbReference>
<dbReference type="PROSITE" id="PS50157">
    <property type="entry name" value="ZINC_FINGER_C2H2_2"/>
    <property type="match status" value="19"/>
</dbReference>
<dbReference type="GO" id="GO:0008270">
    <property type="term" value="F:zinc ion binding"/>
    <property type="evidence" value="ECO:0007669"/>
    <property type="project" value="UniProtKB-KW"/>
</dbReference>
<evidence type="ECO:0000259" key="11">
    <source>
        <dbReference type="PROSITE" id="PS50157"/>
    </source>
</evidence>
<feature type="domain" description="C2H2-type" evidence="11">
    <location>
        <begin position="993"/>
        <end position="1021"/>
    </location>
</feature>
<dbReference type="SMART" id="SM00248">
    <property type="entry name" value="ANK"/>
    <property type="match status" value="5"/>
</dbReference>
<feature type="non-terminal residue" evidence="12">
    <location>
        <position position="1942"/>
    </location>
</feature>
<dbReference type="Gene3D" id="1.25.40.20">
    <property type="entry name" value="Ankyrin repeat-containing domain"/>
    <property type="match status" value="2"/>
</dbReference>
<feature type="compositionally biased region" description="Basic and acidic residues" evidence="10">
    <location>
        <begin position="395"/>
        <end position="414"/>
    </location>
</feature>
<dbReference type="GO" id="GO:0001817">
    <property type="term" value="P:regulation of cytokine production"/>
    <property type="evidence" value="ECO:0007669"/>
    <property type="project" value="TreeGrafter"/>
</dbReference>
<evidence type="ECO:0000256" key="4">
    <source>
        <dbReference type="ARBA" id="ARBA00022833"/>
    </source>
</evidence>
<feature type="domain" description="C2H2-type" evidence="11">
    <location>
        <begin position="1022"/>
        <end position="1050"/>
    </location>
</feature>
<feature type="repeat" description="ANK" evidence="8">
    <location>
        <begin position="1644"/>
        <end position="1676"/>
    </location>
</feature>
<keyword evidence="4" id="KW-0862">Zinc</keyword>
<feature type="compositionally biased region" description="Low complexity" evidence="10">
    <location>
        <begin position="215"/>
        <end position="228"/>
    </location>
</feature>
<feature type="compositionally biased region" description="Basic residues" evidence="10">
    <location>
        <begin position="490"/>
        <end position="510"/>
    </location>
</feature>
<evidence type="ECO:0000256" key="6">
    <source>
        <dbReference type="ARBA" id="ARBA00023163"/>
    </source>
</evidence>
<feature type="domain" description="C2H2-type" evidence="11">
    <location>
        <begin position="1080"/>
        <end position="1111"/>
    </location>
</feature>
<dbReference type="SMART" id="SM00355">
    <property type="entry name" value="ZnF_C2H2"/>
    <property type="match status" value="19"/>
</dbReference>
<dbReference type="SUPFAM" id="SSF57667">
    <property type="entry name" value="beta-beta-alpha zinc fingers"/>
    <property type="match status" value="9"/>
</dbReference>
<evidence type="ECO:0000256" key="10">
    <source>
        <dbReference type="SAM" id="MobiDB-lite"/>
    </source>
</evidence>
<evidence type="ECO:0000256" key="7">
    <source>
        <dbReference type="ARBA" id="ARBA00023242"/>
    </source>
</evidence>
<feature type="domain" description="C2H2-type" evidence="11">
    <location>
        <begin position="1335"/>
        <end position="1363"/>
    </location>
</feature>
<feature type="domain" description="C2H2-type" evidence="11">
    <location>
        <begin position="964"/>
        <end position="992"/>
    </location>
</feature>
<accession>A0A6H5HZ48</accession>
<feature type="domain" description="C2H2-type" evidence="11">
    <location>
        <begin position="906"/>
        <end position="934"/>
    </location>
</feature>
<gene>
    <name evidence="12" type="ORF">TBRA_LOCUS3075</name>
</gene>
<protein>
    <recommendedName>
        <fullName evidence="11">C2H2-type domain-containing protein</fullName>
    </recommendedName>
</protein>
<dbReference type="SUPFAM" id="SSF48403">
    <property type="entry name" value="Ankyrin repeat"/>
    <property type="match status" value="1"/>
</dbReference>
<proteinExistence type="predicted"/>
<dbReference type="GO" id="GO:0005654">
    <property type="term" value="C:nucleoplasm"/>
    <property type="evidence" value="ECO:0007669"/>
    <property type="project" value="TreeGrafter"/>
</dbReference>
<dbReference type="InterPro" id="IPR036236">
    <property type="entry name" value="Znf_C2H2_sf"/>
</dbReference>
<dbReference type="Gene3D" id="3.30.160.60">
    <property type="entry name" value="Classic Zinc Finger"/>
    <property type="match status" value="16"/>
</dbReference>
<dbReference type="PROSITE" id="PS50297">
    <property type="entry name" value="ANK_REP_REGION"/>
    <property type="match status" value="3"/>
</dbReference>
<feature type="domain" description="C2H2-type" evidence="11">
    <location>
        <begin position="1364"/>
        <end position="1392"/>
    </location>
</feature>
<dbReference type="InterPro" id="IPR036770">
    <property type="entry name" value="Ankyrin_rpt-contain_sf"/>
</dbReference>
<feature type="domain" description="C2H2-type" evidence="11">
    <location>
        <begin position="1306"/>
        <end position="1334"/>
    </location>
</feature>
<keyword evidence="9" id="KW-0863">Zinc-finger</keyword>
<dbReference type="Pfam" id="PF00096">
    <property type="entry name" value="zf-C2H2"/>
    <property type="match status" value="9"/>
</dbReference>
<dbReference type="PROSITE" id="PS00028">
    <property type="entry name" value="ZINC_FINGER_C2H2_1"/>
    <property type="match status" value="17"/>
</dbReference>
<evidence type="ECO:0000256" key="2">
    <source>
        <dbReference type="ARBA" id="ARBA00022723"/>
    </source>
</evidence>
<dbReference type="PANTHER" id="PTHR24399">
    <property type="entry name" value="ZINC FINGER AND BTB DOMAIN-CONTAINING"/>
    <property type="match status" value="1"/>
</dbReference>
<evidence type="ECO:0000256" key="5">
    <source>
        <dbReference type="ARBA" id="ARBA00023015"/>
    </source>
</evidence>
<feature type="region of interest" description="Disordered" evidence="10">
    <location>
        <begin position="313"/>
        <end position="335"/>
    </location>
</feature>
<feature type="compositionally biased region" description="Basic residues" evidence="10">
    <location>
        <begin position="194"/>
        <end position="209"/>
    </location>
</feature>
<dbReference type="GO" id="GO:0001228">
    <property type="term" value="F:DNA-binding transcription activator activity, RNA polymerase II-specific"/>
    <property type="evidence" value="ECO:0007669"/>
    <property type="project" value="TreeGrafter"/>
</dbReference>
<feature type="domain" description="C2H2-type" evidence="11">
    <location>
        <begin position="1248"/>
        <end position="1276"/>
    </location>
</feature>
<keyword evidence="2" id="KW-0479">Metal-binding</keyword>
<feature type="repeat" description="ANK" evidence="8">
    <location>
        <begin position="1496"/>
        <end position="1528"/>
    </location>
</feature>
<feature type="domain" description="C2H2-type" evidence="11">
    <location>
        <begin position="1219"/>
        <end position="1247"/>
    </location>
</feature>
<dbReference type="PROSITE" id="PS50088">
    <property type="entry name" value="ANK_REPEAT"/>
    <property type="match status" value="3"/>
</dbReference>
<keyword evidence="5" id="KW-0805">Transcription regulation</keyword>
<dbReference type="GO" id="GO:0002682">
    <property type="term" value="P:regulation of immune system process"/>
    <property type="evidence" value="ECO:0007669"/>
    <property type="project" value="TreeGrafter"/>
</dbReference>
<keyword evidence="6" id="KW-0804">Transcription</keyword>
<feature type="domain" description="C2H2-type" evidence="11">
    <location>
        <begin position="1393"/>
        <end position="1421"/>
    </location>
</feature>
<evidence type="ECO:0000313" key="12">
    <source>
        <dbReference type="EMBL" id="CAB0031095.1"/>
    </source>
</evidence>
<keyword evidence="13" id="KW-1185">Reference proteome</keyword>
<feature type="domain" description="C2H2-type" evidence="11">
    <location>
        <begin position="1190"/>
        <end position="1218"/>
    </location>
</feature>
<keyword evidence="7" id="KW-0539">Nucleus</keyword>
<dbReference type="InterPro" id="IPR013087">
    <property type="entry name" value="Znf_C2H2_type"/>
</dbReference>
<keyword evidence="3" id="KW-0677">Repeat</keyword>
<dbReference type="EMBL" id="CADCXV010000624">
    <property type="protein sequence ID" value="CAB0031095.1"/>
    <property type="molecule type" value="Genomic_DNA"/>
</dbReference>
<feature type="domain" description="C2H2-type" evidence="11">
    <location>
        <begin position="877"/>
        <end position="905"/>
    </location>
</feature>
<name>A0A6H5HZ48_9HYME</name>
<feature type="compositionally biased region" description="Basic and acidic residues" evidence="10">
    <location>
        <begin position="256"/>
        <end position="265"/>
    </location>
</feature>
<feature type="repeat" description="ANK" evidence="8">
    <location>
        <begin position="1570"/>
        <end position="1602"/>
    </location>
</feature>
<organism evidence="12 13">
    <name type="scientific">Trichogramma brassicae</name>
    <dbReference type="NCBI Taxonomy" id="86971"/>
    <lineage>
        <taxon>Eukaryota</taxon>
        <taxon>Metazoa</taxon>
        <taxon>Ecdysozoa</taxon>
        <taxon>Arthropoda</taxon>
        <taxon>Hexapoda</taxon>
        <taxon>Insecta</taxon>
        <taxon>Pterygota</taxon>
        <taxon>Neoptera</taxon>
        <taxon>Endopterygota</taxon>
        <taxon>Hymenoptera</taxon>
        <taxon>Apocrita</taxon>
        <taxon>Proctotrupomorpha</taxon>
        <taxon>Chalcidoidea</taxon>
        <taxon>Trichogrammatidae</taxon>
        <taxon>Trichogramma</taxon>
    </lineage>
</organism>
<evidence type="ECO:0000256" key="1">
    <source>
        <dbReference type="ARBA" id="ARBA00004123"/>
    </source>
</evidence>
<evidence type="ECO:0000256" key="3">
    <source>
        <dbReference type="ARBA" id="ARBA00022737"/>
    </source>
</evidence>
<dbReference type="OrthoDB" id="6077919at2759"/>
<dbReference type="GO" id="GO:0001227">
    <property type="term" value="F:DNA-binding transcription repressor activity, RNA polymerase II-specific"/>
    <property type="evidence" value="ECO:0007669"/>
    <property type="project" value="TreeGrafter"/>
</dbReference>
<feature type="domain" description="C2H2-type" evidence="11">
    <location>
        <begin position="935"/>
        <end position="963"/>
    </location>
</feature>
<sequence>MFPKFSKTGYYNNYTINYILFGCLQISILEFDLLDLRYFQFVLKHFGQDDKKILEFIMDTKWEGNLRGHKVWECLKVKHFLLIPRIHWNDLKLRAQKLLRPKRELRAWIALTGLKRSRWIDETRPEWPSFNISMRYLRYYLLNKGDKGRLNTPYDIEENPELFFIDKYTNRTPDGAQPDPDGADVLRGAAPALRRPHVQRRRPRGRRHEAHQSHARSQSAPAAPASSPVRRRQASKARPAHAQSTEQHHSQLAGHVQDRLARVREAAAVAGHHGGQSQRAERGRHQHQHAHLADVQLREQVLGDGGAGALRARLRGRPRGAASQRQLAGDGRHARRDLHEPRAARLGAEHRVVVAAGRWLVGHQRLRQQRPGRVDQGRAPDRAERELVAARVAHRHGEPGEDQARAQEAEESRGRVQVSQTQARAHIQARGARQGVEGREHGAERGPAQAPGDGEQAEGASDLASALGLPPADAQRRHRRSRPTGTAGHGRLRLGARGGGRRRRRRRLSAPHRAIYTEARGAGGATRGYQLTGCCCESRYHDDGDNGAAATTTTACRARACCRLYHIQLTSFLSLTSVAIFSIRRRAHFVQFAEQYSVLTHTHTHTHLPNTRSRAPLLLEEENDTSLPYILRLLCFEPMKYYGSRDARRCNSCRRCAYIGESRSNYLSVWKNKTPRRAASRARVSLHRLLLIQIKAKKKKTISASIVATAKVARRFAQKCHPACVYDVYMYRKKCARTRAYDAERDALECFNAQRFSMPSPRISVASVYPTLRSPPPPPRRACLDNYYIMHNIKRSSRVVPLYTLPSRQFRRYRITLRPVYNVRRDEIPTPMPSWNSKLIPIRKAMYKLHDKCEKKFGQKHQLLTYQKKVREDRKDYACDKCEKKFRIKSILLYHQNTVHEGHKYYACDNCDKKFGNQSNLTRHRKIVHEGRKDYACDNCEKKFGDKQQLFRHQKIVHENRKDYGCNKCQKKFALNTYLLRHQKTIHEGRKDNACDKCELKFGGKSALIRHQRSVHEGRKDFACDKCEKKFTEKKNLLFHLNTVHEGRKDYTCDKCEKKFGYKSDLLKHQRSVHEGRKDYACDKCEKKFGLNSYLRRHQMHNKIFHEVFKDYLCEICAKRFGHKCTLLWHIKTVHKCEKKFGQKHQLLTYQKKVREDRKDYACDKCEKKFRIKSILLFHQNTVHEGYKNYACDNCDKKFGIQSHLTRHRKMVHEGRKDYACDNCEKKFGEKSKLTRHQRTIHGDHKDHECDKCERKFGQKSDLIRHQKTVHEGRKDYACDNCEKKFGDKQQLLRHQKIVHENRKDYGCDRCEKKFGYKSDLLKHQRSVHEGRKDYACDKCEKKFGLNSYLRRHQMGVHKGYKIYVCVKCEKKFGDPSALIKHKKTVHEGCKDYACDKCEKKFGFKFNLLSHLKTVHENRKDYACDKCEKKFGHKKLLLYHQKTYIAVRATSILYGVYRALCIMQSRRTFGSRRVLTSARRDARESCVYQIKVKYSHDRSPLHIALDSDRKEVFELLLRGGASPNFANEDGTTPLFVMCEMEDDRDDLVKMLFEISDEKHLQVQVNVQDKFGCTPLHSAVANGNIEIAKLLLQRGADPNLANNARETALHLLDLVEDDDPDVVEMIFEACHDKHRPVQIDAQNLDGDTPLHLALIDSNEVVMKSLLKRGANPNLANIKGHTPLHVLCMDNYHDFNGAVKIYFDICDTYNRPVVVDAKDNEGLTPLQWAVANFLFVAVDAILDHGADLSNFVFPNESCFGKELEMISRDDCFITFVATKLRNATQLLPVINRLEKAGYELDRDDVLTVVKFFVKYEVFEKSRDLEEYNWFDDEEFLAMSRNIMVKPDLSFYDAMQLPSRQAETLLALTRYCEVANSFEGFRELPERQQMACVMHLCEKATKRFFQRWALDPFWKLIHYRLPIECCDMILDNLKNEDLCNIFLAG</sequence>
<dbReference type="GO" id="GO:0000978">
    <property type="term" value="F:RNA polymerase II cis-regulatory region sequence-specific DNA binding"/>
    <property type="evidence" value="ECO:0007669"/>
    <property type="project" value="TreeGrafter"/>
</dbReference>
<dbReference type="PRINTS" id="PR01415">
    <property type="entry name" value="ANKYRIN"/>
</dbReference>
<feature type="domain" description="C2H2-type" evidence="11">
    <location>
        <begin position="1277"/>
        <end position="1305"/>
    </location>
</feature>
<feature type="domain" description="C2H2-type" evidence="11">
    <location>
        <begin position="1051"/>
        <end position="1079"/>
    </location>
</feature>
<reference evidence="12 13" key="1">
    <citation type="submission" date="2020-02" db="EMBL/GenBank/DDBJ databases">
        <authorList>
            <person name="Ferguson B K."/>
        </authorList>
    </citation>
    <scope>NUCLEOTIDE SEQUENCE [LARGE SCALE GENOMIC DNA]</scope>
</reference>
<feature type="region of interest" description="Disordered" evidence="10">
    <location>
        <begin position="169"/>
        <end position="288"/>
    </location>
</feature>
<keyword evidence="8" id="KW-0040">ANK repeat</keyword>
<feature type="domain" description="C2H2-type" evidence="11">
    <location>
        <begin position="1422"/>
        <end position="1449"/>
    </location>
</feature>
<feature type="domain" description="C2H2-type" evidence="11">
    <location>
        <begin position="1161"/>
        <end position="1189"/>
    </location>
</feature>
<evidence type="ECO:0000313" key="13">
    <source>
        <dbReference type="Proteomes" id="UP000479190"/>
    </source>
</evidence>
<dbReference type="PANTHER" id="PTHR24399:SF31">
    <property type="entry name" value="ZINC FINGER PROTEIN PLAGL1"/>
    <property type="match status" value="1"/>
</dbReference>
<dbReference type="InterPro" id="IPR002110">
    <property type="entry name" value="Ankyrin_rpt"/>
</dbReference>
<dbReference type="PROSITE" id="PS51257">
    <property type="entry name" value="PROKAR_LIPOPROTEIN"/>
    <property type="match status" value="1"/>
</dbReference>
<evidence type="ECO:0000256" key="9">
    <source>
        <dbReference type="PROSITE-ProRule" id="PRU00042"/>
    </source>
</evidence>
<comment type="subcellular location">
    <subcellularLocation>
        <location evidence="1">Nucleus</location>
    </subcellularLocation>
</comment>
<feature type="region of interest" description="Disordered" evidence="10">
    <location>
        <begin position="393"/>
        <end position="511"/>
    </location>
</feature>
<evidence type="ECO:0000256" key="8">
    <source>
        <dbReference type="PROSITE-ProRule" id="PRU00023"/>
    </source>
</evidence>
<dbReference type="Proteomes" id="UP000479190">
    <property type="component" value="Unassembled WGS sequence"/>
</dbReference>
<feature type="domain" description="C2H2-type" evidence="11">
    <location>
        <begin position="1112"/>
        <end position="1140"/>
    </location>
</feature>